<protein>
    <submittedName>
        <fullName evidence="2">Uncharacterized protein</fullName>
    </submittedName>
</protein>
<gene>
    <name evidence="2" type="ORF">M436DRAFT_64778</name>
</gene>
<evidence type="ECO:0000313" key="3">
    <source>
        <dbReference type="Proteomes" id="UP000027730"/>
    </source>
</evidence>
<feature type="chain" id="PRO_5001702936" evidence="1">
    <location>
        <begin position="19"/>
        <end position="296"/>
    </location>
</feature>
<dbReference type="GeneID" id="25413754"/>
<keyword evidence="3" id="KW-1185">Reference proteome</keyword>
<dbReference type="AlphaFoldDB" id="A0A074WK30"/>
<accession>A0A074WK30</accession>
<organism evidence="2 3">
    <name type="scientific">Aureobasidium namibiae CBS 147.97</name>
    <dbReference type="NCBI Taxonomy" id="1043004"/>
    <lineage>
        <taxon>Eukaryota</taxon>
        <taxon>Fungi</taxon>
        <taxon>Dikarya</taxon>
        <taxon>Ascomycota</taxon>
        <taxon>Pezizomycotina</taxon>
        <taxon>Dothideomycetes</taxon>
        <taxon>Dothideomycetidae</taxon>
        <taxon>Dothideales</taxon>
        <taxon>Saccotheciaceae</taxon>
        <taxon>Aureobasidium</taxon>
    </lineage>
</organism>
<dbReference type="EMBL" id="KL584712">
    <property type="protein sequence ID" value="KEQ71974.1"/>
    <property type="molecule type" value="Genomic_DNA"/>
</dbReference>
<dbReference type="Proteomes" id="UP000027730">
    <property type="component" value="Unassembled WGS sequence"/>
</dbReference>
<feature type="signal peptide" evidence="1">
    <location>
        <begin position="1"/>
        <end position="18"/>
    </location>
</feature>
<dbReference type="RefSeq" id="XP_013426314.1">
    <property type="nucleotide sequence ID" value="XM_013570860.1"/>
</dbReference>
<dbReference type="HOGENOM" id="CLU_081894_0_0_1"/>
<evidence type="ECO:0000256" key="1">
    <source>
        <dbReference type="SAM" id="SignalP"/>
    </source>
</evidence>
<evidence type="ECO:0000313" key="2">
    <source>
        <dbReference type="EMBL" id="KEQ71974.1"/>
    </source>
</evidence>
<name>A0A074WK30_9PEZI</name>
<dbReference type="STRING" id="1043004.A0A074WK30"/>
<dbReference type="OrthoDB" id="3865254at2759"/>
<sequence length="296" mass="32224">MKFITVAIVCLVAGLTQGAALSEQVLASAHSQILGNASSILGWQVAGSLQSLAPITQGCQNITSYGHGRWATLGLKPAVIEQAFCVATVRASNSSALALNQIKLAATDMFITQLLHVFGDDPQPSFKWLCNNFNYTAINDELALDSGRIGQAFCANRPYATAWSDPSHEVLIIADPSTYNMASSLFALLYSFSASTPTERWIMCEQYHYMSQAQLQEGINSTIVRSRLCVDHDVPLMPAGNSQLLMTYWFGSIFARQLSLAVNAVDDEEKRAWLCENIQHGDLGLLGMMPGNMFCA</sequence>
<reference evidence="2 3" key="1">
    <citation type="journal article" date="2014" name="BMC Genomics">
        <title>Genome sequencing of four Aureobasidium pullulans varieties: biotechnological potential, stress tolerance, and description of new species.</title>
        <authorList>
            <person name="Gostin Ar C."/>
            <person name="Ohm R.A."/>
            <person name="Kogej T."/>
            <person name="Sonjak S."/>
            <person name="Turk M."/>
            <person name="Zajc J."/>
            <person name="Zalar P."/>
            <person name="Grube M."/>
            <person name="Sun H."/>
            <person name="Han J."/>
            <person name="Sharma A."/>
            <person name="Chiniquy J."/>
            <person name="Ngan C.Y."/>
            <person name="Lipzen A."/>
            <person name="Barry K."/>
            <person name="Grigoriev I.V."/>
            <person name="Gunde-Cimerman N."/>
        </authorList>
    </citation>
    <scope>NUCLEOTIDE SEQUENCE [LARGE SCALE GENOMIC DNA]</scope>
    <source>
        <strain evidence="2 3">CBS 147.97</strain>
    </source>
</reference>
<proteinExistence type="predicted"/>
<keyword evidence="1" id="KW-0732">Signal</keyword>